<reference evidence="2" key="3">
    <citation type="journal article" date="2018" name="BMC Genomics">
        <title>Whole genome sequencing and function prediction of 133 gut anaerobes isolated from chicken caecum in pure cultures.</title>
        <authorList>
            <person name="Medvecky M."/>
            <person name="Cejkova D."/>
            <person name="Polansky O."/>
            <person name="Karasova D."/>
            <person name="Kubasova T."/>
            <person name="Cizek A."/>
            <person name="Rychlik I."/>
        </authorList>
    </citation>
    <scope>NUCLEOTIDE SEQUENCE</scope>
    <source>
        <strain evidence="2">An175</strain>
    </source>
</reference>
<evidence type="ECO:0000313" key="3">
    <source>
        <dbReference type="EMBL" id="RGE68842.1"/>
    </source>
</evidence>
<dbReference type="EMBL" id="QVME01000002">
    <property type="protein sequence ID" value="RGE68842.1"/>
    <property type="molecule type" value="Genomic_DNA"/>
</dbReference>
<evidence type="ECO:0000313" key="4">
    <source>
        <dbReference type="Proteomes" id="UP000095765"/>
    </source>
</evidence>
<reference evidence="5" key="2">
    <citation type="submission" date="2017-04" db="EMBL/GenBank/DDBJ databases">
        <title>Function of individual gut microbiota members based on whole genome sequencing of pure cultures obtained from chicken caecum.</title>
        <authorList>
            <person name="Medvecky M."/>
            <person name="Cejkova D."/>
            <person name="Polansky O."/>
            <person name="Karasova D."/>
            <person name="Kubasova T."/>
            <person name="Cizek A."/>
            <person name="Rychlik I."/>
        </authorList>
    </citation>
    <scope>NUCLEOTIDE SEQUENCE [LARGE SCALE GENOMIC DNA]</scope>
    <source>
        <strain evidence="5">An175</strain>
    </source>
</reference>
<dbReference type="Proteomes" id="UP000260828">
    <property type="component" value="Unassembled WGS sequence"/>
</dbReference>
<keyword evidence="3" id="KW-0121">Carboxypeptidase</keyword>
<reference evidence="1 4" key="1">
    <citation type="submission" date="2015-09" db="EMBL/GenBank/DDBJ databases">
        <authorList>
            <consortium name="Pathogen Informatics"/>
        </authorList>
    </citation>
    <scope>NUCLEOTIDE SEQUENCE [LARGE SCALE GENOMIC DNA]</scope>
    <source>
        <strain evidence="1 4">2789STDY5834939</strain>
    </source>
</reference>
<dbReference type="EMBL" id="CZBE01000001">
    <property type="protein sequence ID" value="CUP20564.1"/>
    <property type="molecule type" value="Genomic_DNA"/>
</dbReference>
<dbReference type="GeneID" id="72464352"/>
<dbReference type="Proteomes" id="UP000196386">
    <property type="component" value="Unassembled WGS sequence"/>
</dbReference>
<keyword evidence="3" id="KW-0645">Protease</keyword>
<name>A0A174L7K5_9FIRM</name>
<organism evidence="1 4">
    <name type="scientific">Anaerotruncus colihominis</name>
    <dbReference type="NCBI Taxonomy" id="169435"/>
    <lineage>
        <taxon>Bacteria</taxon>
        <taxon>Bacillati</taxon>
        <taxon>Bacillota</taxon>
        <taxon>Clostridia</taxon>
        <taxon>Eubacteriales</taxon>
        <taxon>Oscillospiraceae</taxon>
        <taxon>Anaerotruncus</taxon>
    </lineage>
</organism>
<dbReference type="OrthoDB" id="2029527at2"/>
<dbReference type="EMBL" id="NFKP01000005">
    <property type="protein sequence ID" value="OUP70180.1"/>
    <property type="molecule type" value="Genomic_DNA"/>
</dbReference>
<dbReference type="AlphaFoldDB" id="A0A174L7K5"/>
<evidence type="ECO:0000313" key="6">
    <source>
        <dbReference type="Proteomes" id="UP000260828"/>
    </source>
</evidence>
<dbReference type="Proteomes" id="UP000095765">
    <property type="component" value="Unassembled WGS sequence"/>
</dbReference>
<reference evidence="3 6" key="4">
    <citation type="submission" date="2018-08" db="EMBL/GenBank/DDBJ databases">
        <title>A genome reference for cultivated species of the human gut microbiota.</title>
        <authorList>
            <person name="Zou Y."/>
            <person name="Xue W."/>
            <person name="Luo G."/>
        </authorList>
    </citation>
    <scope>NUCLEOTIDE SEQUENCE [LARGE SCALE GENOMIC DNA]</scope>
    <source>
        <strain evidence="3 6">TF05-12AC</strain>
    </source>
</reference>
<dbReference type="RefSeq" id="WP_006874520.1">
    <property type="nucleotide sequence ID" value="NZ_CABIWA010000002.1"/>
</dbReference>
<proteinExistence type="predicted"/>
<gene>
    <name evidence="2" type="ORF">B5F11_05950</name>
    <name evidence="3" type="ORF">DXC40_05995</name>
    <name evidence="1" type="ORF">ERS852551_00083</name>
</gene>
<dbReference type="GO" id="GO:0004180">
    <property type="term" value="F:carboxypeptidase activity"/>
    <property type="evidence" value="ECO:0007669"/>
    <property type="project" value="UniProtKB-KW"/>
</dbReference>
<evidence type="ECO:0000313" key="5">
    <source>
        <dbReference type="Proteomes" id="UP000196386"/>
    </source>
</evidence>
<evidence type="ECO:0000313" key="2">
    <source>
        <dbReference type="EMBL" id="OUP70180.1"/>
    </source>
</evidence>
<keyword evidence="3" id="KW-0378">Hydrolase</keyword>
<sequence length="245" mass="26756">MTHRASLVLRLTDGFRGQPVASAAAVRFWLNGQAVKPLYKPGGWFVLIDLPPGEYTVRVDGPGFCPLEWTAVLPDGTGFLEYYRELNPAEDYPFGGAAVRFYGTVLVSGTPAAGREALLIQPGRGQIKLAEDGVEAGRERLRLFLSSRNLMQAVPGEFFLPDGKSSETVMLMEERDGLFLLAAPLRAAHKRGTALYPVRRYQTGADGRFFAALMGTAQAELYLEADGTYRRFAVDAASGEQTFAL</sequence>
<evidence type="ECO:0000313" key="1">
    <source>
        <dbReference type="EMBL" id="CUP20564.1"/>
    </source>
</evidence>
<accession>A0A174L7K5</accession>
<protein>
    <submittedName>
        <fullName evidence="3">Carboxypeptidase regulatory-like domain-containing protein</fullName>
    </submittedName>
</protein>